<dbReference type="GO" id="GO:0016020">
    <property type="term" value="C:membrane"/>
    <property type="evidence" value="ECO:0007669"/>
    <property type="project" value="UniProtKB-SubCell"/>
</dbReference>
<dbReference type="InterPro" id="IPR036034">
    <property type="entry name" value="PDZ_sf"/>
</dbReference>
<dbReference type="Gene3D" id="2.30.42.10">
    <property type="match status" value="1"/>
</dbReference>
<organism evidence="13 14">
    <name type="scientific">Candidatus Zambryskibacteria bacterium CG22_combo_CG10-13_8_21_14_all_42_17</name>
    <dbReference type="NCBI Taxonomy" id="1975118"/>
    <lineage>
        <taxon>Bacteria</taxon>
        <taxon>Candidatus Zambryskiibacteriota</taxon>
    </lineage>
</organism>
<feature type="domain" description="PDZ" evidence="12">
    <location>
        <begin position="128"/>
        <end position="216"/>
    </location>
</feature>
<keyword evidence="9 11" id="KW-0482">Metalloprotease</keyword>
<reference evidence="13 14" key="1">
    <citation type="submission" date="2017-09" db="EMBL/GenBank/DDBJ databases">
        <title>Depth-based differentiation of microbial function through sediment-hosted aquifers and enrichment of novel symbionts in the deep terrestrial subsurface.</title>
        <authorList>
            <person name="Probst A.J."/>
            <person name="Ladd B."/>
            <person name="Jarett J.K."/>
            <person name="Geller-Mcgrath D.E."/>
            <person name="Sieber C.M."/>
            <person name="Emerson J.B."/>
            <person name="Anantharaman K."/>
            <person name="Thomas B.C."/>
            <person name="Malmstrom R."/>
            <person name="Stieglmeier M."/>
            <person name="Klingl A."/>
            <person name="Woyke T."/>
            <person name="Ryan C.M."/>
            <person name="Banfield J.F."/>
        </authorList>
    </citation>
    <scope>NUCLEOTIDE SEQUENCE [LARGE SCALE GENOMIC DNA]</scope>
    <source>
        <strain evidence="13">CG22_combo_CG10-13_8_21_14_all_42_17</strain>
    </source>
</reference>
<gene>
    <name evidence="13" type="primary">rseP</name>
    <name evidence="13" type="ORF">COX06_00550</name>
</gene>
<comment type="subcellular location">
    <subcellularLocation>
        <location evidence="2">Membrane</location>
        <topology evidence="2">Multi-pass membrane protein</topology>
    </subcellularLocation>
</comment>
<evidence type="ECO:0000256" key="8">
    <source>
        <dbReference type="ARBA" id="ARBA00022989"/>
    </source>
</evidence>
<dbReference type="CDD" id="cd06163">
    <property type="entry name" value="S2P-M50_PDZ_RseP-like"/>
    <property type="match status" value="1"/>
</dbReference>
<evidence type="ECO:0000256" key="7">
    <source>
        <dbReference type="ARBA" id="ARBA00022833"/>
    </source>
</evidence>
<keyword evidence="6 11" id="KW-0378">Hydrolase</keyword>
<dbReference type="GO" id="GO:0006508">
    <property type="term" value="P:proteolysis"/>
    <property type="evidence" value="ECO:0007669"/>
    <property type="project" value="UniProtKB-KW"/>
</dbReference>
<dbReference type="PROSITE" id="PS50106">
    <property type="entry name" value="PDZ"/>
    <property type="match status" value="1"/>
</dbReference>
<dbReference type="PANTHER" id="PTHR42837">
    <property type="entry name" value="REGULATOR OF SIGMA-E PROTEASE RSEP"/>
    <property type="match status" value="1"/>
</dbReference>
<keyword evidence="5 11" id="KW-0812">Transmembrane</keyword>
<evidence type="ECO:0000256" key="4">
    <source>
        <dbReference type="ARBA" id="ARBA00022670"/>
    </source>
</evidence>
<dbReference type="PANTHER" id="PTHR42837:SF2">
    <property type="entry name" value="MEMBRANE METALLOPROTEASE ARASP2, CHLOROPLASTIC-RELATED"/>
    <property type="match status" value="1"/>
</dbReference>
<evidence type="ECO:0000313" key="13">
    <source>
        <dbReference type="EMBL" id="PIP55944.1"/>
    </source>
</evidence>
<keyword evidence="7 11" id="KW-0862">Zinc</keyword>
<evidence type="ECO:0000256" key="11">
    <source>
        <dbReference type="RuleBase" id="RU362031"/>
    </source>
</evidence>
<dbReference type="EC" id="3.4.24.-" evidence="11"/>
<name>A0A2H0BE91_9BACT</name>
<evidence type="ECO:0000256" key="2">
    <source>
        <dbReference type="ARBA" id="ARBA00004141"/>
    </source>
</evidence>
<evidence type="ECO:0000256" key="10">
    <source>
        <dbReference type="ARBA" id="ARBA00023136"/>
    </source>
</evidence>
<comment type="similarity">
    <text evidence="3 11">Belongs to the peptidase M50B family.</text>
</comment>
<keyword evidence="4 13" id="KW-0645">Protease</keyword>
<keyword evidence="10 11" id="KW-0472">Membrane</keyword>
<evidence type="ECO:0000256" key="5">
    <source>
        <dbReference type="ARBA" id="ARBA00022692"/>
    </source>
</evidence>
<accession>A0A2H0BE91</accession>
<evidence type="ECO:0000256" key="9">
    <source>
        <dbReference type="ARBA" id="ARBA00023049"/>
    </source>
</evidence>
<dbReference type="AlphaFoldDB" id="A0A2H0BE91"/>
<feature type="transmembrane region" description="Helical" evidence="11">
    <location>
        <begin position="352"/>
        <end position="375"/>
    </location>
</feature>
<proteinExistence type="inferred from homology"/>
<dbReference type="EMBL" id="PCST01000007">
    <property type="protein sequence ID" value="PIP55944.1"/>
    <property type="molecule type" value="Genomic_DNA"/>
</dbReference>
<keyword evidence="8 11" id="KW-1133">Transmembrane helix</keyword>
<dbReference type="GO" id="GO:0046872">
    <property type="term" value="F:metal ion binding"/>
    <property type="evidence" value="ECO:0007669"/>
    <property type="project" value="UniProtKB-KW"/>
</dbReference>
<comment type="caution">
    <text evidence="13">The sequence shown here is derived from an EMBL/GenBank/DDBJ whole genome shotgun (WGS) entry which is preliminary data.</text>
</comment>
<dbReference type="NCBIfam" id="TIGR00054">
    <property type="entry name" value="RIP metalloprotease RseP"/>
    <property type="match status" value="1"/>
</dbReference>
<keyword evidence="11" id="KW-0479">Metal-binding</keyword>
<comment type="cofactor">
    <cofactor evidence="1 11">
        <name>Zn(2+)</name>
        <dbReference type="ChEBI" id="CHEBI:29105"/>
    </cofactor>
</comment>
<dbReference type="InterPro" id="IPR008915">
    <property type="entry name" value="Peptidase_M50"/>
</dbReference>
<sequence length="382" mass="40949">MSILIFIIILSTLIIVHELGHFLVAKKFGIRVDEFGLGFPPRAKELFIWRKTLFTLNWLPFGGFVKIFGENPATSDEVDSQVSESEEGKVIDNNASTAPDSFQSKNRAIQATVLVAGVFGNFLFAWFLISLGFLTGLPSPVGIYVPVEDAQTTITLVLPDSPAGEAGLKSGDVILSLSRGEDVIPESGGEAVSPEEASQFIAVSSEPIIFEINRGGEVSQKSVTPEEGIIADQRAVGISMDLVGIAKLPPHEALWYGLRTTTELTVLTGQAITSFIGQSFTGKADLSGVTGPVGIVGMVGDVRELGFAYLLTFTALISINLAIINLLPFPALDGGRLFFVLVEAITRKPVPLKVFNVVNAAGFALLILLMVVITIQDIRNIF</sequence>
<feature type="transmembrane region" description="Helical" evidence="11">
    <location>
        <begin position="108"/>
        <end position="129"/>
    </location>
</feature>
<evidence type="ECO:0000256" key="6">
    <source>
        <dbReference type="ARBA" id="ARBA00022801"/>
    </source>
</evidence>
<dbReference type="GO" id="GO:0004222">
    <property type="term" value="F:metalloendopeptidase activity"/>
    <property type="evidence" value="ECO:0007669"/>
    <property type="project" value="InterPro"/>
</dbReference>
<dbReference type="InterPro" id="IPR004387">
    <property type="entry name" value="Pept_M50_Zn"/>
</dbReference>
<evidence type="ECO:0000256" key="3">
    <source>
        <dbReference type="ARBA" id="ARBA00007931"/>
    </source>
</evidence>
<feature type="transmembrane region" description="Helical" evidence="11">
    <location>
        <begin position="307"/>
        <end position="332"/>
    </location>
</feature>
<evidence type="ECO:0000256" key="1">
    <source>
        <dbReference type="ARBA" id="ARBA00001947"/>
    </source>
</evidence>
<dbReference type="Pfam" id="PF02163">
    <property type="entry name" value="Peptidase_M50"/>
    <property type="match status" value="1"/>
</dbReference>
<dbReference type="Proteomes" id="UP000229794">
    <property type="component" value="Unassembled WGS sequence"/>
</dbReference>
<dbReference type="InterPro" id="IPR001478">
    <property type="entry name" value="PDZ"/>
</dbReference>
<dbReference type="SUPFAM" id="SSF50156">
    <property type="entry name" value="PDZ domain-like"/>
    <property type="match status" value="1"/>
</dbReference>
<protein>
    <recommendedName>
        <fullName evidence="11">Zinc metalloprotease</fullName>
        <ecNumber evidence="11">3.4.24.-</ecNumber>
    </recommendedName>
</protein>
<evidence type="ECO:0000259" key="12">
    <source>
        <dbReference type="PROSITE" id="PS50106"/>
    </source>
</evidence>
<evidence type="ECO:0000313" key="14">
    <source>
        <dbReference type="Proteomes" id="UP000229794"/>
    </source>
</evidence>